<dbReference type="EnsemblPlants" id="AVESA.00010b.r2.1AG0053500.1">
    <property type="protein sequence ID" value="AVESA.00010b.r2.1AG0053500.1.CDS"/>
    <property type="gene ID" value="AVESA.00010b.r2.1AG0053500"/>
</dbReference>
<organism evidence="1 2">
    <name type="scientific">Avena sativa</name>
    <name type="common">Oat</name>
    <dbReference type="NCBI Taxonomy" id="4498"/>
    <lineage>
        <taxon>Eukaryota</taxon>
        <taxon>Viridiplantae</taxon>
        <taxon>Streptophyta</taxon>
        <taxon>Embryophyta</taxon>
        <taxon>Tracheophyta</taxon>
        <taxon>Spermatophyta</taxon>
        <taxon>Magnoliopsida</taxon>
        <taxon>Liliopsida</taxon>
        <taxon>Poales</taxon>
        <taxon>Poaceae</taxon>
        <taxon>BOP clade</taxon>
        <taxon>Pooideae</taxon>
        <taxon>Poodae</taxon>
        <taxon>Poeae</taxon>
        <taxon>Poeae Chloroplast Group 1 (Aveneae type)</taxon>
        <taxon>Aveninae</taxon>
        <taxon>Avena</taxon>
    </lineage>
</organism>
<proteinExistence type="predicted"/>
<name>A0ACD5TH38_AVESA</name>
<keyword evidence="2" id="KW-1185">Reference proteome</keyword>
<sequence>MESKRLRSPTPPPPPAASHDESKVLGDDNLLLEIIVRLAFPTDLVRAALVCKRWLSHASDPAFLRRFRKLHPLRPLGFYINTRSADMTSPRFVEMPGQPAELAAVCRRASFDLDSFIWDCRNGSVVIISEQGGNGLTSLVYSPLCPSRSMPVVPELPQLDHATPASYTFEKLLFREGDDNGMPYLWLLLQSINHAYRVHVYMLQDGVWSKHTSATAEFPHLPSEPTPLLIDNKIYMTAALSLPNVVLVDNTRAAILSGILVLALKDSSLSTIQLPEGVEFLDRDVCLAKADDDSGVYLMQLKDLKLRIWLHSNETSNWLLVDTICLREMLAALMASDHTVGGEHTVLRMKEAGDNAEFIFFEMGPSILYLDIKCSELRKVYAMTEHHQFSGHLYPFMMVWPPTFPAPKDNIARNAS</sequence>
<reference evidence="1" key="2">
    <citation type="submission" date="2025-09" db="UniProtKB">
        <authorList>
            <consortium name="EnsemblPlants"/>
        </authorList>
    </citation>
    <scope>IDENTIFICATION</scope>
</reference>
<protein>
    <submittedName>
        <fullName evidence="1">Uncharacterized protein</fullName>
    </submittedName>
</protein>
<accession>A0ACD5TH38</accession>
<evidence type="ECO:0000313" key="1">
    <source>
        <dbReference type="EnsemblPlants" id="AVESA.00010b.r2.1AG0053500.1.CDS"/>
    </source>
</evidence>
<dbReference type="Proteomes" id="UP001732700">
    <property type="component" value="Chromosome 1A"/>
</dbReference>
<reference evidence="1" key="1">
    <citation type="submission" date="2021-05" db="EMBL/GenBank/DDBJ databases">
        <authorList>
            <person name="Scholz U."/>
            <person name="Mascher M."/>
            <person name="Fiebig A."/>
        </authorList>
    </citation>
    <scope>NUCLEOTIDE SEQUENCE [LARGE SCALE GENOMIC DNA]</scope>
</reference>
<evidence type="ECO:0000313" key="2">
    <source>
        <dbReference type="Proteomes" id="UP001732700"/>
    </source>
</evidence>